<dbReference type="EC" id="3.4.16.-" evidence="7"/>
<dbReference type="Pfam" id="PF00450">
    <property type="entry name" value="Peptidase_S10"/>
    <property type="match status" value="1"/>
</dbReference>
<dbReference type="PROSITE" id="PS00131">
    <property type="entry name" value="CARBOXYPEPT_SER_SER"/>
    <property type="match status" value="1"/>
</dbReference>
<dbReference type="PRINTS" id="PR00724">
    <property type="entry name" value="CRBOXYPTASEC"/>
</dbReference>
<organism evidence="8 9">
    <name type="scientific">Diatraea saccharalis</name>
    <name type="common">sugarcane borer</name>
    <dbReference type="NCBI Taxonomy" id="40085"/>
    <lineage>
        <taxon>Eukaryota</taxon>
        <taxon>Metazoa</taxon>
        <taxon>Ecdysozoa</taxon>
        <taxon>Arthropoda</taxon>
        <taxon>Hexapoda</taxon>
        <taxon>Insecta</taxon>
        <taxon>Pterygota</taxon>
        <taxon>Neoptera</taxon>
        <taxon>Endopterygota</taxon>
        <taxon>Lepidoptera</taxon>
        <taxon>Glossata</taxon>
        <taxon>Ditrysia</taxon>
        <taxon>Pyraloidea</taxon>
        <taxon>Crambidae</taxon>
        <taxon>Crambinae</taxon>
        <taxon>Diatraea</taxon>
    </lineage>
</organism>
<accession>A0A9N9R607</accession>
<dbReference type="InterPro" id="IPR029058">
    <property type="entry name" value="AB_hydrolase_fold"/>
</dbReference>
<dbReference type="FunFam" id="3.40.50.1820:FF:000096">
    <property type="entry name" value="Carboxypeptidase vitellogenic-like"/>
    <property type="match status" value="1"/>
</dbReference>
<keyword evidence="6" id="KW-0325">Glycoprotein</keyword>
<dbReference type="GO" id="GO:0004185">
    <property type="term" value="F:serine-type carboxypeptidase activity"/>
    <property type="evidence" value="ECO:0007669"/>
    <property type="project" value="UniProtKB-UniRule"/>
</dbReference>
<evidence type="ECO:0000256" key="2">
    <source>
        <dbReference type="ARBA" id="ARBA00022645"/>
    </source>
</evidence>
<reference evidence="8" key="2">
    <citation type="submission" date="2022-10" db="EMBL/GenBank/DDBJ databases">
        <authorList>
            <consortium name="ENA_rothamsted_submissions"/>
            <consortium name="culmorum"/>
            <person name="King R."/>
        </authorList>
    </citation>
    <scope>NUCLEOTIDE SEQUENCE</scope>
</reference>
<evidence type="ECO:0000256" key="6">
    <source>
        <dbReference type="ARBA" id="ARBA00023180"/>
    </source>
</evidence>
<dbReference type="InterPro" id="IPR033124">
    <property type="entry name" value="Ser_caboxypep_his_AS"/>
</dbReference>
<feature type="chain" id="PRO_5040544819" description="Carboxypeptidase" evidence="7">
    <location>
        <begin position="20"/>
        <end position="459"/>
    </location>
</feature>
<keyword evidence="5 7" id="KW-0378">Hydrolase</keyword>
<keyword evidence="3 7" id="KW-0645">Protease</keyword>
<keyword evidence="2 7" id="KW-0121">Carboxypeptidase</keyword>
<dbReference type="InterPro" id="IPR018202">
    <property type="entry name" value="Ser_caboxypep_ser_AS"/>
</dbReference>
<dbReference type="PROSITE" id="PS00560">
    <property type="entry name" value="CARBOXYPEPT_SER_HIS"/>
    <property type="match status" value="1"/>
</dbReference>
<dbReference type="SUPFAM" id="SSF53474">
    <property type="entry name" value="alpha/beta-Hydrolases"/>
    <property type="match status" value="1"/>
</dbReference>
<dbReference type="Proteomes" id="UP001153714">
    <property type="component" value="Chromosome 20"/>
</dbReference>
<evidence type="ECO:0000313" key="8">
    <source>
        <dbReference type="EMBL" id="CAG9790103.1"/>
    </source>
</evidence>
<evidence type="ECO:0000256" key="1">
    <source>
        <dbReference type="ARBA" id="ARBA00009431"/>
    </source>
</evidence>
<name>A0A9N9R607_9NEOP</name>
<sequence length="459" mass="52739">MINLRGLLLILHLFVFSKSFLLRSPERKPSQRIEGHVGEPLILTPYVENGNITAGRELSRVHFTEYLNITSYSGFFTVNKAYDSNQFFWYFPAIDGNKTAPLLVWLQGGPGASSLFGLFEENGPIRMEEIGAYFDRRQCTWAANHHVLYIDNPVGTGFSFTNNGYCTNQTQVGEELYSFVTQFLKLFSELQKNEFFITGESYGGKYVPALAYKIHKMNPTAEIKVNLKGIAIGNGFSDPEHQLVYSKYLYQIGLLDWNQAETVAKYENKTIKHIQKKQWKEASEMFGDLVASYANFSGLNMVYNYLHTKPYYDSDWPYLRVAIVRKAIHVGKVPFNSLSKDVYQHLFEDMPKSVAPWISELLDHYRVLTYNGQLDTVVAYPLTVNFLRNLNFTASKEYKTAERHQWYVNGTLAGYVKQAGNLIEVMVRNAGHMVPMDQPEWSLDMITRFTHNTSFYNNS</sequence>
<comment type="similarity">
    <text evidence="1 7">Belongs to the peptidase S10 family.</text>
</comment>
<dbReference type="PANTHER" id="PTHR11802:SF472">
    <property type="entry name" value="SERINE CARBOXYPEPTIDASE CPVL-RELATED"/>
    <property type="match status" value="1"/>
</dbReference>
<dbReference type="EMBL" id="OU893351">
    <property type="protein sequence ID" value="CAG9790103.1"/>
    <property type="molecule type" value="Genomic_DNA"/>
</dbReference>
<keyword evidence="9" id="KW-1185">Reference proteome</keyword>
<proteinExistence type="inferred from homology"/>
<dbReference type="AlphaFoldDB" id="A0A9N9R607"/>
<evidence type="ECO:0000313" key="9">
    <source>
        <dbReference type="Proteomes" id="UP001153714"/>
    </source>
</evidence>
<dbReference type="GO" id="GO:0006508">
    <property type="term" value="P:proteolysis"/>
    <property type="evidence" value="ECO:0007669"/>
    <property type="project" value="UniProtKB-KW"/>
</dbReference>
<gene>
    <name evidence="8" type="ORF">DIATSA_LOCUS7785</name>
</gene>
<dbReference type="InterPro" id="IPR001563">
    <property type="entry name" value="Peptidase_S10"/>
</dbReference>
<dbReference type="PANTHER" id="PTHR11802">
    <property type="entry name" value="SERINE PROTEASE FAMILY S10 SERINE CARBOXYPEPTIDASE"/>
    <property type="match status" value="1"/>
</dbReference>
<dbReference type="OrthoDB" id="443318at2759"/>
<protein>
    <recommendedName>
        <fullName evidence="7">Carboxypeptidase</fullName>
        <ecNumber evidence="7">3.4.16.-</ecNumber>
    </recommendedName>
</protein>
<dbReference type="Gene3D" id="3.40.50.1820">
    <property type="entry name" value="alpha/beta hydrolase"/>
    <property type="match status" value="1"/>
</dbReference>
<evidence type="ECO:0000256" key="4">
    <source>
        <dbReference type="ARBA" id="ARBA00022729"/>
    </source>
</evidence>
<evidence type="ECO:0000256" key="5">
    <source>
        <dbReference type="ARBA" id="ARBA00022801"/>
    </source>
</evidence>
<keyword evidence="4 7" id="KW-0732">Signal</keyword>
<evidence type="ECO:0000256" key="3">
    <source>
        <dbReference type="ARBA" id="ARBA00022670"/>
    </source>
</evidence>
<feature type="signal peptide" evidence="7">
    <location>
        <begin position="1"/>
        <end position="19"/>
    </location>
</feature>
<evidence type="ECO:0000256" key="7">
    <source>
        <dbReference type="RuleBase" id="RU361156"/>
    </source>
</evidence>
<reference evidence="8" key="1">
    <citation type="submission" date="2021-12" db="EMBL/GenBank/DDBJ databases">
        <authorList>
            <person name="King R."/>
        </authorList>
    </citation>
    <scope>NUCLEOTIDE SEQUENCE</scope>
</reference>